<evidence type="ECO:0000313" key="2">
    <source>
        <dbReference type="Proteomes" id="UP000319148"/>
    </source>
</evidence>
<proteinExistence type="predicted"/>
<sequence length="268" mass="31488">MQKNTKSENELKALILNHLVDKRHIPNHTILASEMPINRLKTRADLAILSNDFIGIEIKSEGDKLSRLEKQIESYKTVFDKIIVFAHEKHLQGIRKILSKNIGILVTDGYSVKHIRAPKQIRPPLKSLYLKNMKNQNIKRLIRNNGLANKKSREFSLAEKLKLQDIIGSNRKYLREEYKEFSDCFWKSVNKAITPEDIQYLSPRYYRRQKTENHRESEASFWVEWRKQFSLNIDDLFYNHCNQQLKTNKTNPFGPIPQSVQKLISVAD</sequence>
<dbReference type="OrthoDB" id="3358108at2"/>
<comment type="caution">
    <text evidence="1">The sequence shown here is derived from an EMBL/GenBank/DDBJ whole genome shotgun (WGS) entry which is preliminary data.</text>
</comment>
<dbReference type="NCBIfam" id="NF033832">
    <property type="entry name" value="sce7726_fam"/>
    <property type="match status" value="1"/>
</dbReference>
<keyword evidence="2" id="KW-1185">Reference proteome</keyword>
<protein>
    <submittedName>
        <fullName evidence="1">Sce7726 family protein</fullName>
    </submittedName>
</protein>
<accession>A0A501PBY0</accession>
<dbReference type="RefSeq" id="WP_139941699.1">
    <property type="nucleotide sequence ID" value="NZ_JBHSYP010000005.1"/>
</dbReference>
<organism evidence="1 2">
    <name type="scientific">Emcibacter nanhaiensis</name>
    <dbReference type="NCBI Taxonomy" id="1505037"/>
    <lineage>
        <taxon>Bacteria</taxon>
        <taxon>Pseudomonadati</taxon>
        <taxon>Pseudomonadota</taxon>
        <taxon>Alphaproteobacteria</taxon>
        <taxon>Emcibacterales</taxon>
        <taxon>Emcibacteraceae</taxon>
        <taxon>Emcibacter</taxon>
    </lineage>
</organism>
<dbReference type="AlphaFoldDB" id="A0A501PBY0"/>
<dbReference type="InterPro" id="IPR047729">
    <property type="entry name" value="Sce7726-like"/>
</dbReference>
<dbReference type="Proteomes" id="UP000319148">
    <property type="component" value="Unassembled WGS sequence"/>
</dbReference>
<name>A0A501PBY0_9PROT</name>
<reference evidence="2" key="1">
    <citation type="submission" date="2019-06" db="EMBL/GenBank/DDBJ databases">
        <title>The complete genome of Emcibacter congregatus ZYLT.</title>
        <authorList>
            <person name="Zhao Z."/>
        </authorList>
    </citation>
    <scope>NUCLEOTIDE SEQUENCE [LARGE SCALE GENOMIC DNA]</scope>
    <source>
        <strain evidence="2">MCCC 1A06723</strain>
    </source>
</reference>
<dbReference type="EMBL" id="VFIY01000018">
    <property type="protein sequence ID" value="TPD57384.1"/>
    <property type="molecule type" value="Genomic_DNA"/>
</dbReference>
<gene>
    <name evidence="1" type="ORF">FIV46_14765</name>
</gene>
<evidence type="ECO:0000313" key="1">
    <source>
        <dbReference type="EMBL" id="TPD57384.1"/>
    </source>
</evidence>